<sequence length="272" mass="30093">MRSFRRNLLIALLASGTALLSPLAAHAQAKKSELVIGTTAGSNIEVLRRGIQPQLEQKGYKVKLVEFSDYVQPNHALAQGSLDANYFQHIIYLKNFAEKNKLDLVDVVQGPIAPLGLYSKKFKSIDDIREGARIAVPNDPTNLARTFVFLEQYGLVKAKAGVDPLKVSERDIAENPKKLRFVPLEAAQLPRALEDTDFSVINGNFAISSGLKLTEAVALEKTPDYYLLVAATRTADKDQPWVADLQEAFKAPFFKDVLDKHFPGYARPATLQ</sequence>
<dbReference type="RefSeq" id="WP_136346780.1">
    <property type="nucleotide sequence ID" value="NZ_SSOC01000001.1"/>
</dbReference>
<evidence type="ECO:0000256" key="4">
    <source>
        <dbReference type="ARBA" id="ARBA00023139"/>
    </source>
</evidence>
<dbReference type="EMBL" id="SSOC01000001">
    <property type="protein sequence ID" value="THF67371.1"/>
    <property type="molecule type" value="Genomic_DNA"/>
</dbReference>
<evidence type="ECO:0000313" key="9">
    <source>
        <dbReference type="Proteomes" id="UP000308430"/>
    </source>
</evidence>
<organism evidence="8 9">
    <name type="scientific">Pseudothauera nasutitermitis</name>
    <dbReference type="NCBI Taxonomy" id="2565930"/>
    <lineage>
        <taxon>Bacteria</taxon>
        <taxon>Pseudomonadati</taxon>
        <taxon>Pseudomonadota</taxon>
        <taxon>Betaproteobacteria</taxon>
        <taxon>Rhodocyclales</taxon>
        <taxon>Zoogloeaceae</taxon>
        <taxon>Pseudothauera</taxon>
    </lineage>
</organism>
<comment type="caution">
    <text evidence="8">The sequence shown here is derived from an EMBL/GenBank/DDBJ whole genome shotgun (WGS) entry which is preliminary data.</text>
</comment>
<evidence type="ECO:0000256" key="2">
    <source>
        <dbReference type="ARBA" id="ARBA00022729"/>
    </source>
</evidence>
<dbReference type="Gene3D" id="3.40.190.10">
    <property type="entry name" value="Periplasmic binding protein-like II"/>
    <property type="match status" value="2"/>
</dbReference>
<feature type="signal peptide" evidence="7">
    <location>
        <begin position="1"/>
        <end position="27"/>
    </location>
</feature>
<keyword evidence="9" id="KW-1185">Reference proteome</keyword>
<dbReference type="Proteomes" id="UP000308430">
    <property type="component" value="Unassembled WGS sequence"/>
</dbReference>
<comment type="similarity">
    <text evidence="6">Belongs to the nlpA lipoprotein family.</text>
</comment>
<feature type="chain" id="PRO_5020731296" description="Lipoprotein" evidence="7">
    <location>
        <begin position="28"/>
        <end position="272"/>
    </location>
</feature>
<name>A0A4S4B507_9RHOO</name>
<dbReference type="InterPro" id="IPR004872">
    <property type="entry name" value="Lipoprotein_NlpA"/>
</dbReference>
<dbReference type="AlphaFoldDB" id="A0A4S4B507"/>
<evidence type="ECO:0000256" key="7">
    <source>
        <dbReference type="SAM" id="SignalP"/>
    </source>
</evidence>
<evidence type="ECO:0000256" key="6">
    <source>
        <dbReference type="PIRNR" id="PIRNR002854"/>
    </source>
</evidence>
<reference evidence="8 9" key="1">
    <citation type="submission" date="2019-04" db="EMBL/GenBank/DDBJ databases">
        <title>Azoarcus nasutitermitis sp. nov. isolated from termite nest.</title>
        <authorList>
            <person name="Lin S.-Y."/>
            <person name="Hameed A."/>
            <person name="Hsu Y.-H."/>
            <person name="Young C.-C."/>
        </authorList>
    </citation>
    <scope>NUCLEOTIDE SEQUENCE [LARGE SCALE GENOMIC DNA]</scope>
    <source>
        <strain evidence="8 9">CC-YHH838</strain>
    </source>
</reference>
<dbReference type="Pfam" id="PF03180">
    <property type="entry name" value="Lipoprotein_9"/>
    <property type="match status" value="1"/>
</dbReference>
<evidence type="ECO:0000256" key="5">
    <source>
        <dbReference type="ARBA" id="ARBA00023288"/>
    </source>
</evidence>
<evidence type="ECO:0000256" key="1">
    <source>
        <dbReference type="ARBA" id="ARBA00004635"/>
    </source>
</evidence>
<dbReference type="GO" id="GO:0016020">
    <property type="term" value="C:membrane"/>
    <property type="evidence" value="ECO:0007669"/>
    <property type="project" value="UniProtKB-SubCell"/>
</dbReference>
<dbReference type="PIRSF" id="PIRSF002854">
    <property type="entry name" value="MetQ"/>
    <property type="match status" value="1"/>
</dbReference>
<gene>
    <name evidence="8" type="ORF">E6C76_03090</name>
</gene>
<keyword evidence="3" id="KW-0472">Membrane</keyword>
<keyword evidence="5 6" id="KW-0449">Lipoprotein</keyword>
<accession>A0A4S4B507</accession>
<protein>
    <recommendedName>
        <fullName evidence="6">Lipoprotein</fullName>
    </recommendedName>
</protein>
<dbReference type="OrthoDB" id="9812878at2"/>
<evidence type="ECO:0000313" key="8">
    <source>
        <dbReference type="EMBL" id="THF67371.1"/>
    </source>
</evidence>
<dbReference type="SUPFAM" id="SSF53850">
    <property type="entry name" value="Periplasmic binding protein-like II"/>
    <property type="match status" value="1"/>
</dbReference>
<keyword evidence="2 7" id="KW-0732">Signal</keyword>
<dbReference type="PANTHER" id="PTHR30429:SF0">
    <property type="entry name" value="METHIONINE-BINDING LIPOPROTEIN METQ"/>
    <property type="match status" value="1"/>
</dbReference>
<keyword evidence="4" id="KW-0564">Palmitate</keyword>
<proteinExistence type="inferred from homology"/>
<evidence type="ECO:0000256" key="3">
    <source>
        <dbReference type="ARBA" id="ARBA00023136"/>
    </source>
</evidence>
<dbReference type="PANTHER" id="PTHR30429">
    <property type="entry name" value="D-METHIONINE-BINDING LIPOPROTEIN METQ"/>
    <property type="match status" value="1"/>
</dbReference>
<comment type="subcellular location">
    <subcellularLocation>
        <location evidence="1">Membrane</location>
        <topology evidence="1">Lipid-anchor</topology>
    </subcellularLocation>
</comment>